<reference evidence="2 3" key="1">
    <citation type="journal article" date="2018" name="Proc. Natl. Acad. Sci. U.S.A.">
        <title>Draft genome sequence of Camellia sinensis var. sinensis provides insights into the evolution of the tea genome and tea quality.</title>
        <authorList>
            <person name="Wei C."/>
            <person name="Yang H."/>
            <person name="Wang S."/>
            <person name="Zhao J."/>
            <person name="Liu C."/>
            <person name="Gao L."/>
            <person name="Xia E."/>
            <person name="Lu Y."/>
            <person name="Tai Y."/>
            <person name="She G."/>
            <person name="Sun J."/>
            <person name="Cao H."/>
            <person name="Tong W."/>
            <person name="Gao Q."/>
            <person name="Li Y."/>
            <person name="Deng W."/>
            <person name="Jiang X."/>
            <person name="Wang W."/>
            <person name="Chen Q."/>
            <person name="Zhang S."/>
            <person name="Li H."/>
            <person name="Wu J."/>
            <person name="Wang P."/>
            <person name="Li P."/>
            <person name="Shi C."/>
            <person name="Zheng F."/>
            <person name="Jian J."/>
            <person name="Huang B."/>
            <person name="Shan D."/>
            <person name="Shi M."/>
            <person name="Fang C."/>
            <person name="Yue Y."/>
            <person name="Li F."/>
            <person name="Li D."/>
            <person name="Wei S."/>
            <person name="Han B."/>
            <person name="Jiang C."/>
            <person name="Yin Y."/>
            <person name="Xia T."/>
            <person name="Zhang Z."/>
            <person name="Bennetzen J.L."/>
            <person name="Zhao S."/>
            <person name="Wan X."/>
        </authorList>
    </citation>
    <scope>NUCLEOTIDE SEQUENCE [LARGE SCALE GENOMIC DNA]</scope>
    <source>
        <strain evidence="3">cv. Shuchazao</strain>
        <tissue evidence="2">Leaf</tissue>
    </source>
</reference>
<keyword evidence="3" id="KW-1185">Reference proteome</keyword>
<comment type="caution">
    <text evidence="2">The sequence shown here is derived from an EMBL/GenBank/DDBJ whole genome shotgun (WGS) entry which is preliminary data.</text>
</comment>
<feature type="region of interest" description="Disordered" evidence="1">
    <location>
        <begin position="130"/>
        <end position="217"/>
    </location>
</feature>
<feature type="compositionally biased region" description="Basic and acidic residues" evidence="1">
    <location>
        <begin position="130"/>
        <end position="147"/>
    </location>
</feature>
<dbReference type="EMBL" id="SDRB02010986">
    <property type="protein sequence ID" value="THG03347.1"/>
    <property type="molecule type" value="Genomic_DNA"/>
</dbReference>
<proteinExistence type="predicted"/>
<dbReference type="AlphaFoldDB" id="A0A4V6RY87"/>
<feature type="compositionally biased region" description="Basic and acidic residues" evidence="1">
    <location>
        <begin position="202"/>
        <end position="213"/>
    </location>
</feature>
<evidence type="ECO:0000256" key="1">
    <source>
        <dbReference type="SAM" id="MobiDB-lite"/>
    </source>
</evidence>
<sequence length="236" mass="27074">MYASKSALILIRLDCPDSVPAYIHGWAALLLSVVGGLHHLLESIHIQRDKEVFDVMKLPIADTQHHWFSNHGFEEKKLKINVHRPVGTRVVFDDEGNTLPPLATLADVKSGDDSVQLDKDTVSKRYAEMREELKQHDKEDKLLDRERRKEKRMKQKMKLKRGRKEEEDDEGEEDLSGSDGEATRNRANKRSKKYFDSDSDDAERKRDNDKLAIKADSISLAEQEELALKLLSSMHS</sequence>
<gene>
    <name evidence="2" type="ORF">TEA_000840</name>
</gene>
<name>A0A4V6RY87_CAMSN</name>
<accession>A0A4V6RY87</accession>
<dbReference type="STRING" id="542762.A0A4V6RY87"/>
<evidence type="ECO:0000313" key="2">
    <source>
        <dbReference type="EMBL" id="THG03347.1"/>
    </source>
</evidence>
<feature type="compositionally biased region" description="Acidic residues" evidence="1">
    <location>
        <begin position="166"/>
        <end position="176"/>
    </location>
</feature>
<feature type="compositionally biased region" description="Basic residues" evidence="1">
    <location>
        <begin position="148"/>
        <end position="162"/>
    </location>
</feature>
<organism evidence="2 3">
    <name type="scientific">Camellia sinensis var. sinensis</name>
    <name type="common">China tea</name>
    <dbReference type="NCBI Taxonomy" id="542762"/>
    <lineage>
        <taxon>Eukaryota</taxon>
        <taxon>Viridiplantae</taxon>
        <taxon>Streptophyta</taxon>
        <taxon>Embryophyta</taxon>
        <taxon>Tracheophyta</taxon>
        <taxon>Spermatophyta</taxon>
        <taxon>Magnoliopsida</taxon>
        <taxon>eudicotyledons</taxon>
        <taxon>Gunneridae</taxon>
        <taxon>Pentapetalae</taxon>
        <taxon>asterids</taxon>
        <taxon>Ericales</taxon>
        <taxon>Theaceae</taxon>
        <taxon>Camellia</taxon>
    </lineage>
</organism>
<evidence type="ECO:0000313" key="3">
    <source>
        <dbReference type="Proteomes" id="UP000306102"/>
    </source>
</evidence>
<dbReference type="Proteomes" id="UP000306102">
    <property type="component" value="Unassembled WGS sequence"/>
</dbReference>
<protein>
    <submittedName>
        <fullName evidence="2">Uncharacterized protein</fullName>
    </submittedName>
</protein>